<feature type="domain" description="Helix-hairpin-helix DNA-binding motif class 1" evidence="7">
    <location>
        <begin position="106"/>
        <end position="125"/>
    </location>
</feature>
<keyword evidence="8" id="KW-0067">ATP-binding</keyword>
<evidence type="ECO:0000313" key="8">
    <source>
        <dbReference type="EMBL" id="OHB04589.1"/>
    </source>
</evidence>
<reference evidence="8 9" key="1">
    <citation type="journal article" date="2016" name="Nat. Commun.">
        <title>Thousands of microbial genomes shed light on interconnected biogeochemical processes in an aquifer system.</title>
        <authorList>
            <person name="Anantharaman K."/>
            <person name="Brown C.T."/>
            <person name="Hug L.A."/>
            <person name="Sharon I."/>
            <person name="Castelle C.J."/>
            <person name="Probst A.J."/>
            <person name="Thomas B.C."/>
            <person name="Singh A."/>
            <person name="Wilkins M.J."/>
            <person name="Karaoz U."/>
            <person name="Brodie E.L."/>
            <person name="Williams K.H."/>
            <person name="Hubbard S.S."/>
            <person name="Banfield J.F."/>
        </authorList>
    </citation>
    <scope>NUCLEOTIDE SEQUENCE [LARGE SCALE GENOMIC DNA]</scope>
</reference>
<gene>
    <name evidence="6" type="primary">ruvA</name>
    <name evidence="8" type="ORF">A2920_01455</name>
</gene>
<comment type="subunit">
    <text evidence="6">Homotetramer. Forms an RuvA(8)-RuvB(12)-Holliday junction (HJ) complex. HJ DNA is sandwiched between 2 RuvA tetramers; dsDNA enters through RuvA and exits via RuvB. An RuvB hexamer assembles on each DNA strand where it exits the tetramer. Each RuvB hexamer is contacted by two RuvA subunits (via domain III) on 2 adjacent RuvB subunits; this complex drives branch migration. In the full resolvosome a probable DNA-RuvA(4)-RuvB(12)-RuvC(2) complex forms which resolves the HJ.</text>
</comment>
<dbReference type="InterPro" id="IPR010994">
    <property type="entry name" value="RuvA_2-like"/>
</dbReference>
<dbReference type="Pfam" id="PF01330">
    <property type="entry name" value="RuvA_N"/>
    <property type="match status" value="1"/>
</dbReference>
<evidence type="ECO:0000256" key="4">
    <source>
        <dbReference type="ARBA" id="ARBA00023172"/>
    </source>
</evidence>
<dbReference type="Proteomes" id="UP000179283">
    <property type="component" value="Unassembled WGS sequence"/>
</dbReference>
<protein>
    <recommendedName>
        <fullName evidence="6">Holliday junction branch migration complex subunit RuvA</fullName>
    </recommendedName>
</protein>
<dbReference type="Gene3D" id="1.10.150.20">
    <property type="entry name" value="5' to 3' exonuclease, C-terminal subdomain"/>
    <property type="match status" value="1"/>
</dbReference>
<organism evidence="8 9">
    <name type="scientific">Candidatus Zambryskibacteria bacterium RIFCSPLOWO2_01_FULL_43_17</name>
    <dbReference type="NCBI Taxonomy" id="1802760"/>
    <lineage>
        <taxon>Bacteria</taxon>
        <taxon>Candidatus Zambryskiibacteriota</taxon>
    </lineage>
</organism>
<dbReference type="Pfam" id="PF07499">
    <property type="entry name" value="RuvA_C"/>
    <property type="match status" value="1"/>
</dbReference>
<name>A0A1G2U522_9BACT</name>
<proteinExistence type="inferred from homology"/>
<feature type="domain" description="Helix-hairpin-helix DNA-binding motif class 1" evidence="7">
    <location>
        <begin position="71"/>
        <end position="90"/>
    </location>
</feature>
<keyword evidence="1 6" id="KW-0963">Cytoplasm</keyword>
<dbReference type="InterPro" id="IPR013849">
    <property type="entry name" value="DNA_helicase_Holl-junc_RuvA_I"/>
</dbReference>
<dbReference type="GO" id="GO:0048476">
    <property type="term" value="C:Holliday junction resolvase complex"/>
    <property type="evidence" value="ECO:0007669"/>
    <property type="project" value="UniProtKB-UniRule"/>
</dbReference>
<dbReference type="CDD" id="cd14332">
    <property type="entry name" value="UBA_RuvA_C"/>
    <property type="match status" value="1"/>
</dbReference>
<dbReference type="Gene3D" id="2.40.50.140">
    <property type="entry name" value="Nucleic acid-binding proteins"/>
    <property type="match status" value="1"/>
</dbReference>
<keyword evidence="8" id="KW-0347">Helicase</keyword>
<keyword evidence="4 6" id="KW-0233">DNA recombination</keyword>
<dbReference type="HAMAP" id="MF_00031">
    <property type="entry name" value="DNA_HJ_migration_RuvA"/>
    <property type="match status" value="1"/>
</dbReference>
<keyword evidence="3 6" id="KW-0238">DNA-binding</keyword>
<dbReference type="GO" id="GO:0009378">
    <property type="term" value="F:four-way junction helicase activity"/>
    <property type="evidence" value="ECO:0007669"/>
    <property type="project" value="InterPro"/>
</dbReference>
<dbReference type="SUPFAM" id="SSF47781">
    <property type="entry name" value="RuvA domain 2-like"/>
    <property type="match status" value="1"/>
</dbReference>
<dbReference type="InterPro" id="IPR036267">
    <property type="entry name" value="RuvA_C_sf"/>
</dbReference>
<dbReference type="SMART" id="SM00278">
    <property type="entry name" value="HhH1"/>
    <property type="match status" value="2"/>
</dbReference>
<keyword evidence="8" id="KW-0547">Nucleotide-binding</keyword>
<evidence type="ECO:0000256" key="5">
    <source>
        <dbReference type="ARBA" id="ARBA00023204"/>
    </source>
</evidence>
<dbReference type="InterPro" id="IPR003583">
    <property type="entry name" value="Hlx-hairpin-Hlx_DNA-bd_motif"/>
</dbReference>
<dbReference type="SUPFAM" id="SSF50249">
    <property type="entry name" value="Nucleic acid-binding proteins"/>
    <property type="match status" value="1"/>
</dbReference>
<keyword evidence="2 6" id="KW-0227">DNA damage</keyword>
<dbReference type="GO" id="GO:0006281">
    <property type="term" value="P:DNA repair"/>
    <property type="evidence" value="ECO:0007669"/>
    <property type="project" value="UniProtKB-UniRule"/>
</dbReference>
<comment type="function">
    <text evidence="6">The RuvA-RuvB-RuvC complex processes Holliday junction (HJ) DNA during genetic recombination and DNA repair, while the RuvA-RuvB complex plays an important role in the rescue of blocked DNA replication forks via replication fork reversal (RFR). RuvA specifically binds to HJ cruciform DNA, conferring on it an open structure. The RuvB hexamer acts as an ATP-dependent pump, pulling dsDNA into and through the RuvAB complex. HJ branch migration allows RuvC to scan DNA until it finds its consensus sequence, where it cleaves and resolves the cruciform DNA.</text>
</comment>
<comment type="subcellular location">
    <subcellularLocation>
        <location evidence="6">Cytoplasm</location>
    </subcellularLocation>
</comment>
<dbReference type="GO" id="GO:0005524">
    <property type="term" value="F:ATP binding"/>
    <property type="evidence" value="ECO:0007669"/>
    <property type="project" value="InterPro"/>
</dbReference>
<dbReference type="Pfam" id="PF14520">
    <property type="entry name" value="HHH_5"/>
    <property type="match status" value="1"/>
</dbReference>
<evidence type="ECO:0000313" key="9">
    <source>
        <dbReference type="Proteomes" id="UP000179283"/>
    </source>
</evidence>
<comment type="domain">
    <text evidence="6">Has three domains with a flexible linker between the domains II and III and assumes an 'L' shape. Domain III is highly mobile and contacts RuvB.</text>
</comment>
<evidence type="ECO:0000256" key="2">
    <source>
        <dbReference type="ARBA" id="ARBA00022763"/>
    </source>
</evidence>
<dbReference type="GO" id="GO:0006310">
    <property type="term" value="P:DNA recombination"/>
    <property type="evidence" value="ECO:0007669"/>
    <property type="project" value="UniProtKB-UniRule"/>
</dbReference>
<dbReference type="Gene3D" id="1.10.8.10">
    <property type="entry name" value="DNA helicase RuvA subunit, C-terminal domain"/>
    <property type="match status" value="1"/>
</dbReference>
<accession>A0A1G2U522</accession>
<evidence type="ECO:0000256" key="6">
    <source>
        <dbReference type="HAMAP-Rule" id="MF_00031"/>
    </source>
</evidence>
<evidence type="ECO:0000259" key="7">
    <source>
        <dbReference type="SMART" id="SM00278"/>
    </source>
</evidence>
<dbReference type="GO" id="GO:0005737">
    <property type="term" value="C:cytoplasm"/>
    <property type="evidence" value="ECO:0007669"/>
    <property type="project" value="UniProtKB-SubCell"/>
</dbReference>
<dbReference type="NCBIfam" id="TIGR00084">
    <property type="entry name" value="ruvA"/>
    <property type="match status" value="1"/>
</dbReference>
<evidence type="ECO:0000256" key="3">
    <source>
        <dbReference type="ARBA" id="ARBA00023125"/>
    </source>
</evidence>
<dbReference type="SUPFAM" id="SSF46929">
    <property type="entry name" value="DNA helicase RuvA subunit, C-terminal domain"/>
    <property type="match status" value="1"/>
</dbReference>
<dbReference type="AlphaFoldDB" id="A0A1G2U522"/>
<dbReference type="InterPro" id="IPR011114">
    <property type="entry name" value="RuvA_C"/>
</dbReference>
<dbReference type="InterPro" id="IPR012340">
    <property type="entry name" value="NA-bd_OB-fold"/>
</dbReference>
<dbReference type="GO" id="GO:0009379">
    <property type="term" value="C:Holliday junction helicase complex"/>
    <property type="evidence" value="ECO:0007669"/>
    <property type="project" value="InterPro"/>
</dbReference>
<feature type="region of interest" description="Domain III" evidence="6">
    <location>
        <begin position="145"/>
        <end position="190"/>
    </location>
</feature>
<keyword evidence="8" id="KW-0378">Hydrolase</keyword>
<dbReference type="EMBL" id="MHWD01000008">
    <property type="protein sequence ID" value="OHB04589.1"/>
    <property type="molecule type" value="Genomic_DNA"/>
</dbReference>
<dbReference type="GO" id="GO:0000400">
    <property type="term" value="F:four-way junction DNA binding"/>
    <property type="evidence" value="ECO:0007669"/>
    <property type="project" value="UniProtKB-UniRule"/>
</dbReference>
<sequence length="190" mass="20602">MISHLSGTILHKNEGNLTLDVNGVGYKISVTGTTLENLKGVSAELWTHLAVRENAQDLYGFQTYEELEFFELLISISGIGPKTALGILNVATLETLKQAVLHGNTAHLIKVGGIGKKNAEKIVMELSGKLGDSERKDGGELREEEDVLEALTSLGYSQKEARDAIQSVKKDVVGTSEKVKQALKILSTKR</sequence>
<evidence type="ECO:0000256" key="1">
    <source>
        <dbReference type="ARBA" id="ARBA00022490"/>
    </source>
</evidence>
<comment type="caution">
    <text evidence="8">The sequence shown here is derived from an EMBL/GenBank/DDBJ whole genome shotgun (WGS) entry which is preliminary data.</text>
</comment>
<comment type="caution">
    <text evidence="6">Lacks conserved residue(s) required for the propagation of feature annotation.</text>
</comment>
<comment type="similarity">
    <text evidence="6">Belongs to the RuvA family.</text>
</comment>
<dbReference type="InterPro" id="IPR000085">
    <property type="entry name" value="RuvA"/>
</dbReference>
<keyword evidence="5 6" id="KW-0234">DNA repair</keyword>